<feature type="non-terminal residue" evidence="2">
    <location>
        <position position="29"/>
    </location>
</feature>
<evidence type="ECO:0000313" key="3">
    <source>
        <dbReference type="EMBL" id="CAF4474174.1"/>
    </source>
</evidence>
<proteinExistence type="predicted"/>
<protein>
    <submittedName>
        <fullName evidence="2">Uncharacterized protein</fullName>
    </submittedName>
</protein>
<name>A0A816AL38_9BILA</name>
<dbReference type="Proteomes" id="UP000681722">
    <property type="component" value="Unassembled WGS sequence"/>
</dbReference>
<accession>A0A816AL38</accession>
<dbReference type="EMBL" id="CAJNOQ010035174">
    <property type="protein sequence ID" value="CAF1598301.1"/>
    <property type="molecule type" value="Genomic_DNA"/>
</dbReference>
<feature type="region of interest" description="Disordered" evidence="1">
    <location>
        <begin position="1"/>
        <end position="29"/>
    </location>
</feature>
<evidence type="ECO:0000256" key="1">
    <source>
        <dbReference type="SAM" id="MobiDB-lite"/>
    </source>
</evidence>
<dbReference type="AlphaFoldDB" id="A0A816AL38"/>
<keyword evidence="4" id="KW-1185">Reference proteome</keyword>
<dbReference type="EMBL" id="CAJOBC010101518">
    <property type="protein sequence ID" value="CAF4474174.1"/>
    <property type="molecule type" value="Genomic_DNA"/>
</dbReference>
<organism evidence="2 4">
    <name type="scientific">Didymodactylos carnosus</name>
    <dbReference type="NCBI Taxonomy" id="1234261"/>
    <lineage>
        <taxon>Eukaryota</taxon>
        <taxon>Metazoa</taxon>
        <taxon>Spiralia</taxon>
        <taxon>Gnathifera</taxon>
        <taxon>Rotifera</taxon>
        <taxon>Eurotatoria</taxon>
        <taxon>Bdelloidea</taxon>
        <taxon>Philodinida</taxon>
        <taxon>Philodinidae</taxon>
        <taxon>Didymodactylos</taxon>
    </lineage>
</organism>
<sequence>MTEAAPARERLVQGRSRSRCVDDDMRVRS</sequence>
<feature type="compositionally biased region" description="Basic and acidic residues" evidence="1">
    <location>
        <begin position="19"/>
        <end position="29"/>
    </location>
</feature>
<reference evidence="2" key="1">
    <citation type="submission" date="2021-02" db="EMBL/GenBank/DDBJ databases">
        <authorList>
            <person name="Nowell W R."/>
        </authorList>
    </citation>
    <scope>NUCLEOTIDE SEQUENCE</scope>
</reference>
<evidence type="ECO:0000313" key="4">
    <source>
        <dbReference type="Proteomes" id="UP000663829"/>
    </source>
</evidence>
<evidence type="ECO:0000313" key="2">
    <source>
        <dbReference type="EMBL" id="CAF1598301.1"/>
    </source>
</evidence>
<comment type="caution">
    <text evidence="2">The sequence shown here is derived from an EMBL/GenBank/DDBJ whole genome shotgun (WGS) entry which is preliminary data.</text>
</comment>
<dbReference type="Proteomes" id="UP000663829">
    <property type="component" value="Unassembled WGS sequence"/>
</dbReference>
<feature type="compositionally biased region" description="Basic and acidic residues" evidence="1">
    <location>
        <begin position="1"/>
        <end position="12"/>
    </location>
</feature>
<gene>
    <name evidence="2" type="ORF">GPM918_LOCUS42256</name>
    <name evidence="3" type="ORF">SRO942_LOCUS43460</name>
</gene>